<evidence type="ECO:0008006" key="4">
    <source>
        <dbReference type="Google" id="ProtNLM"/>
    </source>
</evidence>
<feature type="chain" id="PRO_5012395154" description="DUF5050 domain-containing protein" evidence="1">
    <location>
        <begin position="24"/>
        <end position="390"/>
    </location>
</feature>
<evidence type="ECO:0000256" key="1">
    <source>
        <dbReference type="SAM" id="SignalP"/>
    </source>
</evidence>
<dbReference type="PROSITE" id="PS51257">
    <property type="entry name" value="PROKAR_LIPOPROTEIN"/>
    <property type="match status" value="1"/>
</dbReference>
<feature type="signal peptide" evidence="1">
    <location>
        <begin position="1"/>
        <end position="23"/>
    </location>
</feature>
<proteinExistence type="predicted"/>
<name>A0A1Y1S169_9SPIO</name>
<dbReference type="Proteomes" id="UP000192343">
    <property type="component" value="Unassembled WGS sequence"/>
</dbReference>
<sequence>MKNKMLLTLLILVLFVACSGGGAGSERAPLVSVNLAGADGYLRVWNSPAVLNAVKDAEVKEVVWTDEKGVEVSVPVTESKLLSTDYMVLQYSYDDSTTSAVADIVTGELVEIPAPGNWSEIKYRNNRMYYVSGGAVLNVDPATGESFKLNDSDTVPAGYMVLSETETPFILTGSFKRSYPGGVSRELSGSPAALRLYEGLSGAESGGLKSHSLIYDETADTYYMIHWGGNAYWEQIIADNGSVTEGPSTALSHPFATGARRVGYGTPTADNSVFADYEHVYTLSVSGGSITLNEAYTATNSGLSVTESKYVDGLYYYQSNTINNMVYQIRESNLVDTDRVLVEAGIYDLEDWDVVAGELFWIDDTGSWVMDLATGDVSAYQASAVEAVTE</sequence>
<gene>
    <name evidence="2" type="ORF">B4O97_03360</name>
</gene>
<keyword evidence="1" id="KW-0732">Signal</keyword>
<evidence type="ECO:0000313" key="2">
    <source>
        <dbReference type="EMBL" id="ORC37240.1"/>
    </source>
</evidence>
<dbReference type="RefSeq" id="WP_083048323.1">
    <property type="nucleotide sequence ID" value="NZ_MWQY01000003.1"/>
</dbReference>
<comment type="caution">
    <text evidence="2">The sequence shown here is derived from an EMBL/GenBank/DDBJ whole genome shotgun (WGS) entry which is preliminary data.</text>
</comment>
<dbReference type="AlphaFoldDB" id="A0A1Y1S169"/>
<reference evidence="2 3" key="1">
    <citation type="submission" date="2017-03" db="EMBL/GenBank/DDBJ databases">
        <title>Draft Genome sequence of Marispirochaeta sp. strain JC444.</title>
        <authorList>
            <person name="Shivani Y."/>
            <person name="Subhash Y."/>
            <person name="Sasikala C."/>
            <person name="Ramana C."/>
        </authorList>
    </citation>
    <scope>NUCLEOTIDE SEQUENCE [LARGE SCALE GENOMIC DNA]</scope>
    <source>
        <strain evidence="2 3">JC444</strain>
    </source>
</reference>
<dbReference type="STRING" id="1963862.B4O97_03360"/>
<protein>
    <recommendedName>
        <fullName evidence="4">DUF5050 domain-containing protein</fullName>
    </recommendedName>
</protein>
<dbReference type="EMBL" id="MWQY01000003">
    <property type="protein sequence ID" value="ORC37240.1"/>
    <property type="molecule type" value="Genomic_DNA"/>
</dbReference>
<accession>A0A1Y1S169</accession>
<organism evidence="2 3">
    <name type="scientific">Marispirochaeta aestuarii</name>
    <dbReference type="NCBI Taxonomy" id="1963862"/>
    <lineage>
        <taxon>Bacteria</taxon>
        <taxon>Pseudomonadati</taxon>
        <taxon>Spirochaetota</taxon>
        <taxon>Spirochaetia</taxon>
        <taxon>Spirochaetales</taxon>
        <taxon>Spirochaetaceae</taxon>
        <taxon>Marispirochaeta</taxon>
    </lineage>
</organism>
<evidence type="ECO:0000313" key="3">
    <source>
        <dbReference type="Proteomes" id="UP000192343"/>
    </source>
</evidence>
<keyword evidence="3" id="KW-1185">Reference proteome</keyword>